<dbReference type="STRING" id="40754.THII_1015"/>
<proteinExistence type="predicted"/>
<dbReference type="Proteomes" id="UP000031623">
    <property type="component" value="Chromosome"/>
</dbReference>
<dbReference type="EMBL" id="AP014633">
    <property type="protein sequence ID" value="BAP55312.1"/>
    <property type="molecule type" value="Genomic_DNA"/>
</dbReference>
<gene>
    <name evidence="1" type="ORF">THII_1015</name>
</gene>
<accession>A0A090AIR3</accession>
<dbReference type="InterPro" id="IPR010732">
    <property type="entry name" value="T6SS_TssG-like"/>
</dbReference>
<sequence>MAPSSRQTTPSVEEQLFTESYRFEFYQAVQLLEKLADNARKRLAIPIEIRFASTVSAAFPASDIEQIRLMAAVVFQVNGRQQTKMIDFRDITGKRYPTLSQLDPITEVNINGQLGRLQRIIILMQVNFMGLAGAHGPLPMPYTELIIERVWKRDTTLRDFLDLFNHHLISLLYRGRKSQRIGLEANLPWQSQFAQHLFALIGLGTPELRERMAIDDNALLFYGGLLTHQSRSLSTLEHLLTDFFQVKVTSQPWIGRWQYLSTESHTRLGINQPNQELGRTTVLGTRIWDQDGKFALSVGPLNLEQFLDFLPTGAGYTRLCELTRFFVKDELDFEINLILKADEVPESRLGQQTQLGWTSWLKTQPGQQHKIVKLTLPLPG</sequence>
<dbReference type="AlphaFoldDB" id="A0A090AIR3"/>
<dbReference type="KEGG" id="tig:THII_1015"/>
<dbReference type="PANTHER" id="PTHR35564:SF3">
    <property type="entry name" value="TYPE VI SECRETION SYSTEM BASEPLATE SUBUNIT TSSG"/>
    <property type="match status" value="1"/>
</dbReference>
<keyword evidence="2" id="KW-1185">Reference proteome</keyword>
<evidence type="ECO:0000313" key="2">
    <source>
        <dbReference type="Proteomes" id="UP000031623"/>
    </source>
</evidence>
<dbReference type="NCBIfam" id="TIGR03347">
    <property type="entry name" value="VI_chp_1"/>
    <property type="match status" value="1"/>
</dbReference>
<dbReference type="PANTHER" id="PTHR35564">
    <property type="match status" value="1"/>
</dbReference>
<dbReference type="HOGENOM" id="CLU_048238_1_0_6"/>
<protein>
    <recommendedName>
        <fullName evidence="3">Type VI secretion system baseplate subunit TssG</fullName>
    </recommendedName>
</protein>
<reference evidence="1 2" key="1">
    <citation type="journal article" date="2014" name="ISME J.">
        <title>Ecophysiology of Thioploca ingrica as revealed by the complete genome sequence supplemented with proteomic evidence.</title>
        <authorList>
            <person name="Kojima H."/>
            <person name="Ogura Y."/>
            <person name="Yamamoto N."/>
            <person name="Togashi T."/>
            <person name="Mori H."/>
            <person name="Watanabe T."/>
            <person name="Nemoto F."/>
            <person name="Kurokawa K."/>
            <person name="Hayashi T."/>
            <person name="Fukui M."/>
        </authorList>
    </citation>
    <scope>NUCLEOTIDE SEQUENCE [LARGE SCALE GENOMIC DNA]</scope>
</reference>
<dbReference type="Pfam" id="PF06996">
    <property type="entry name" value="T6SS_TssG"/>
    <property type="match status" value="1"/>
</dbReference>
<name>A0A090AIR3_9GAMM</name>
<evidence type="ECO:0008006" key="3">
    <source>
        <dbReference type="Google" id="ProtNLM"/>
    </source>
</evidence>
<organism evidence="1 2">
    <name type="scientific">Thioploca ingrica</name>
    <dbReference type="NCBI Taxonomy" id="40754"/>
    <lineage>
        <taxon>Bacteria</taxon>
        <taxon>Pseudomonadati</taxon>
        <taxon>Pseudomonadota</taxon>
        <taxon>Gammaproteobacteria</taxon>
        <taxon>Thiotrichales</taxon>
        <taxon>Thiotrichaceae</taxon>
        <taxon>Thioploca</taxon>
    </lineage>
</organism>
<evidence type="ECO:0000313" key="1">
    <source>
        <dbReference type="EMBL" id="BAP55312.1"/>
    </source>
</evidence>